<sequence length="193" mass="20726">MAAEPSSMFSNTAKRSFDEVDDSCSMDSCSTIAQPEDDRGYRKKSREKMRRQEVNVKSLKRERDEMRRDRDRLQHEVSKLATCLQYSHLGSVAAANAVAMTQVPHHLSHLNPSTQLSQMNPTSANALANVSQALQQGGACFPIGSGFGNLPTSASSSSSALGASTSSSTSTKIAPKMVKPAPASPFSSNITMK</sequence>
<evidence type="ECO:0000313" key="2">
    <source>
        <dbReference type="EnsemblProtists" id="PYU1_T010615"/>
    </source>
</evidence>
<dbReference type="AlphaFoldDB" id="K3X066"/>
<feature type="region of interest" description="Disordered" evidence="1">
    <location>
        <begin position="1"/>
        <end position="71"/>
    </location>
</feature>
<evidence type="ECO:0000313" key="3">
    <source>
        <dbReference type="Proteomes" id="UP000019132"/>
    </source>
</evidence>
<feature type="compositionally biased region" description="Low complexity" evidence="1">
    <location>
        <begin position="152"/>
        <end position="171"/>
    </location>
</feature>
<feature type="region of interest" description="Disordered" evidence="1">
    <location>
        <begin position="152"/>
        <end position="193"/>
    </location>
</feature>
<reference evidence="2" key="3">
    <citation type="submission" date="2015-02" db="UniProtKB">
        <authorList>
            <consortium name="EnsemblProtists"/>
        </authorList>
    </citation>
    <scope>IDENTIFICATION</scope>
    <source>
        <strain evidence="2">DAOM BR144</strain>
    </source>
</reference>
<name>K3X066_GLOUD</name>
<dbReference type="HOGENOM" id="CLU_1411387_0_0_1"/>
<dbReference type="Proteomes" id="UP000019132">
    <property type="component" value="Unassembled WGS sequence"/>
</dbReference>
<dbReference type="VEuPathDB" id="FungiDB:PYU1_G010592"/>
<protein>
    <submittedName>
        <fullName evidence="2">Uncharacterized protein</fullName>
    </submittedName>
</protein>
<proteinExistence type="predicted"/>
<dbReference type="InParanoid" id="K3X066"/>
<accession>K3X066</accession>
<organism evidence="2 3">
    <name type="scientific">Globisporangium ultimum (strain ATCC 200006 / CBS 805.95 / DAOM BR144)</name>
    <name type="common">Pythium ultimum</name>
    <dbReference type="NCBI Taxonomy" id="431595"/>
    <lineage>
        <taxon>Eukaryota</taxon>
        <taxon>Sar</taxon>
        <taxon>Stramenopiles</taxon>
        <taxon>Oomycota</taxon>
        <taxon>Peronosporomycetes</taxon>
        <taxon>Pythiales</taxon>
        <taxon>Pythiaceae</taxon>
        <taxon>Globisporangium</taxon>
    </lineage>
</organism>
<feature type="compositionally biased region" description="Basic and acidic residues" evidence="1">
    <location>
        <begin position="50"/>
        <end position="71"/>
    </location>
</feature>
<reference evidence="3" key="2">
    <citation type="submission" date="2010-04" db="EMBL/GenBank/DDBJ databases">
        <authorList>
            <person name="Buell R."/>
            <person name="Hamilton J."/>
            <person name="Hostetler J."/>
        </authorList>
    </citation>
    <scope>NUCLEOTIDE SEQUENCE [LARGE SCALE GENOMIC DNA]</scope>
    <source>
        <strain evidence="3">DAOM:BR144</strain>
    </source>
</reference>
<dbReference type="eggNOG" id="ENOG502RXW5">
    <property type="taxonomic scope" value="Eukaryota"/>
</dbReference>
<keyword evidence="3" id="KW-1185">Reference proteome</keyword>
<dbReference type="EMBL" id="GL376596">
    <property type="status" value="NOT_ANNOTATED_CDS"/>
    <property type="molecule type" value="Genomic_DNA"/>
</dbReference>
<reference evidence="3" key="1">
    <citation type="journal article" date="2010" name="Genome Biol.">
        <title>Genome sequence of the necrotrophic plant pathogen Pythium ultimum reveals original pathogenicity mechanisms and effector repertoire.</title>
        <authorList>
            <person name="Levesque C.A."/>
            <person name="Brouwer H."/>
            <person name="Cano L."/>
            <person name="Hamilton J.P."/>
            <person name="Holt C."/>
            <person name="Huitema E."/>
            <person name="Raffaele S."/>
            <person name="Robideau G.P."/>
            <person name="Thines M."/>
            <person name="Win J."/>
            <person name="Zerillo M.M."/>
            <person name="Beakes G.W."/>
            <person name="Boore J.L."/>
            <person name="Busam D."/>
            <person name="Dumas B."/>
            <person name="Ferriera S."/>
            <person name="Fuerstenberg S.I."/>
            <person name="Gachon C.M."/>
            <person name="Gaulin E."/>
            <person name="Govers F."/>
            <person name="Grenville-Briggs L."/>
            <person name="Horner N."/>
            <person name="Hostetler J."/>
            <person name="Jiang R.H."/>
            <person name="Johnson J."/>
            <person name="Krajaejun T."/>
            <person name="Lin H."/>
            <person name="Meijer H.J."/>
            <person name="Moore B."/>
            <person name="Morris P."/>
            <person name="Phuntmart V."/>
            <person name="Puiu D."/>
            <person name="Shetty J."/>
            <person name="Stajich J.E."/>
            <person name="Tripathy S."/>
            <person name="Wawra S."/>
            <person name="van West P."/>
            <person name="Whitty B.R."/>
            <person name="Coutinho P.M."/>
            <person name="Henrissat B."/>
            <person name="Martin F."/>
            <person name="Thomas P.D."/>
            <person name="Tyler B.M."/>
            <person name="De Vries R.P."/>
            <person name="Kamoun S."/>
            <person name="Yandell M."/>
            <person name="Tisserat N."/>
            <person name="Buell C.R."/>
        </authorList>
    </citation>
    <scope>NUCLEOTIDE SEQUENCE</scope>
    <source>
        <strain evidence="3">DAOM:BR144</strain>
    </source>
</reference>
<evidence type="ECO:0000256" key="1">
    <source>
        <dbReference type="SAM" id="MobiDB-lite"/>
    </source>
</evidence>
<dbReference type="EnsemblProtists" id="PYU1_T010615">
    <property type="protein sequence ID" value="PYU1_T010615"/>
    <property type="gene ID" value="PYU1_G010592"/>
</dbReference>